<evidence type="ECO:0000259" key="4">
    <source>
        <dbReference type="Pfam" id="PF13629"/>
    </source>
</evidence>
<protein>
    <submittedName>
        <fullName evidence="5">Pilus assembly protein CpaC</fullName>
    </submittedName>
</protein>
<dbReference type="PRINTS" id="PR00811">
    <property type="entry name" value="BCTERIALGSPD"/>
</dbReference>
<dbReference type="Pfam" id="PF04972">
    <property type="entry name" value="BON"/>
    <property type="match status" value="1"/>
</dbReference>
<dbReference type="PANTHER" id="PTHR30332:SF17">
    <property type="entry name" value="TYPE IV PILIATION SYSTEM PROTEIN DR_0774-RELATED"/>
    <property type="match status" value="1"/>
</dbReference>
<dbReference type="GO" id="GO:0009306">
    <property type="term" value="P:protein secretion"/>
    <property type="evidence" value="ECO:0007669"/>
    <property type="project" value="InterPro"/>
</dbReference>
<dbReference type="InterPro" id="IPR032789">
    <property type="entry name" value="T2SS-T3SS_pil_N"/>
</dbReference>
<dbReference type="InterPro" id="IPR001775">
    <property type="entry name" value="GspD/PilQ"/>
</dbReference>
<feature type="domain" description="Pilus formation protein N-terminal" evidence="4">
    <location>
        <begin position="91"/>
        <end position="161"/>
    </location>
</feature>
<dbReference type="Pfam" id="PF00263">
    <property type="entry name" value="Secretin"/>
    <property type="match status" value="1"/>
</dbReference>
<keyword evidence="6" id="KW-1185">Reference proteome</keyword>
<gene>
    <name evidence="5" type="ORF">SAMN05444358_10115</name>
</gene>
<dbReference type="GO" id="GO:0015627">
    <property type="term" value="C:type II protein secretion system complex"/>
    <property type="evidence" value="ECO:0007669"/>
    <property type="project" value="TreeGrafter"/>
</dbReference>
<feature type="domain" description="BON" evidence="3">
    <location>
        <begin position="168"/>
        <end position="223"/>
    </location>
</feature>
<comment type="similarity">
    <text evidence="1">Belongs to the bacterial secretin family.</text>
</comment>
<sequence>MSAVFFIVLLRIIHIRKIPETIDYCNKSGFGAGFQNIGHKTQKNRVVIGEAGHMTIRSWISATLLGLTLVVGPTGDAAWAENLRVVKKGTAESLEVPVNRAIVVESEEPFADISIANAGIADISTLSDRTIYVLGRAPGTTTLTMFDGAGNLITNVRVRVSPDVSEFKERLRQILPNERIEVRTANDGIVLSGTVSSSTKLARALELAERYAPERVSNLMSVGGVQQVMLKVRFAEMNRSVAKNLSASLGFGGGDTTAGFNTLNTNGALNNALGNNIPLVQTNTGAILFGFGAGSTQVRLLLEALETKGLVRSLAEPNLSALSGQEAEFLAGGEVPIPVPQGDGVVAIEYRAFGVQLLFVPRVVDGDRINLEMGASVSTIDPNSDFSINGDNVPSFISRTTRTTIELNDGESFAIAGLIQDDFTDLNSQVPWLGDVPVLGALFRSAEYRRQQSELIIIVTAHLVSPTRGEALALPTDRVKPPSEFDLFLNGKIARTQRAGSGAASEVAKQNFGASYGYVLD</sequence>
<evidence type="ECO:0000256" key="1">
    <source>
        <dbReference type="RuleBase" id="RU004003"/>
    </source>
</evidence>
<dbReference type="PANTHER" id="PTHR30332">
    <property type="entry name" value="PROBABLE GENERAL SECRETION PATHWAY PROTEIN D"/>
    <property type="match status" value="1"/>
</dbReference>
<evidence type="ECO:0000313" key="6">
    <source>
        <dbReference type="Proteomes" id="UP000183400"/>
    </source>
</evidence>
<dbReference type="EMBL" id="FNNP01000001">
    <property type="protein sequence ID" value="SDW13353.1"/>
    <property type="molecule type" value="Genomic_DNA"/>
</dbReference>
<proteinExistence type="inferred from homology"/>
<evidence type="ECO:0000259" key="3">
    <source>
        <dbReference type="Pfam" id="PF04972"/>
    </source>
</evidence>
<dbReference type="Pfam" id="PF13629">
    <property type="entry name" value="T2SS-T3SS_pil_N"/>
    <property type="match status" value="1"/>
</dbReference>
<reference evidence="6" key="1">
    <citation type="submission" date="2016-10" db="EMBL/GenBank/DDBJ databases">
        <authorList>
            <person name="Varghese N."/>
            <person name="Submissions S."/>
        </authorList>
    </citation>
    <scope>NUCLEOTIDE SEQUENCE [LARGE SCALE GENOMIC DNA]</scope>
    <source>
        <strain evidence="6">DSM 27839</strain>
    </source>
</reference>
<dbReference type="Proteomes" id="UP000183400">
    <property type="component" value="Unassembled WGS sequence"/>
</dbReference>
<name>A0A1H2R1P7_9RHOB</name>
<dbReference type="AlphaFoldDB" id="A0A1H2R1P7"/>
<evidence type="ECO:0000259" key="2">
    <source>
        <dbReference type="Pfam" id="PF00263"/>
    </source>
</evidence>
<dbReference type="InterPro" id="IPR050810">
    <property type="entry name" value="Bact_Secretion_Sys_Channel"/>
</dbReference>
<feature type="domain" description="Type II/III secretion system secretin-like" evidence="2">
    <location>
        <begin position="304"/>
        <end position="464"/>
    </location>
</feature>
<accession>A0A1H2R1P7</accession>
<dbReference type="InterPro" id="IPR007055">
    <property type="entry name" value="BON_dom"/>
</dbReference>
<evidence type="ECO:0000313" key="5">
    <source>
        <dbReference type="EMBL" id="SDW13353.1"/>
    </source>
</evidence>
<dbReference type="InterPro" id="IPR004846">
    <property type="entry name" value="T2SS/T3SS_dom"/>
</dbReference>
<organism evidence="5 6">
    <name type="scientific">Ruegeria halocynthiae</name>
    <dbReference type="NCBI Taxonomy" id="985054"/>
    <lineage>
        <taxon>Bacteria</taxon>
        <taxon>Pseudomonadati</taxon>
        <taxon>Pseudomonadota</taxon>
        <taxon>Alphaproteobacteria</taxon>
        <taxon>Rhodobacterales</taxon>
        <taxon>Roseobacteraceae</taxon>
        <taxon>Ruegeria</taxon>
    </lineage>
</organism>
<dbReference type="STRING" id="985054.SAMN05444358_10115"/>